<dbReference type="AlphaFoldDB" id="A0ABD3PYH1"/>
<accession>A0ABD3PYH1</accession>
<feature type="compositionally biased region" description="Polar residues" evidence="1">
    <location>
        <begin position="1133"/>
        <end position="1169"/>
    </location>
</feature>
<feature type="compositionally biased region" description="Low complexity" evidence="1">
    <location>
        <begin position="976"/>
        <end position="987"/>
    </location>
</feature>
<dbReference type="PROSITE" id="PS50211">
    <property type="entry name" value="DENN"/>
    <property type="match status" value="1"/>
</dbReference>
<feature type="region of interest" description="Disordered" evidence="1">
    <location>
        <begin position="976"/>
        <end position="1024"/>
    </location>
</feature>
<name>A0ABD3PYH1_9STRA</name>
<dbReference type="InterPro" id="IPR013809">
    <property type="entry name" value="ENTH"/>
</dbReference>
<dbReference type="Pfam" id="PF02141">
    <property type="entry name" value="DENN"/>
    <property type="match status" value="1"/>
</dbReference>
<feature type="domain" description="ENTH" evidence="3">
    <location>
        <begin position="710"/>
        <end position="843"/>
    </location>
</feature>
<dbReference type="EMBL" id="JABMIG020000094">
    <property type="protein sequence ID" value="KAL3793120.1"/>
    <property type="molecule type" value="Genomic_DNA"/>
</dbReference>
<evidence type="ECO:0008006" key="6">
    <source>
        <dbReference type="Google" id="ProtNLM"/>
    </source>
</evidence>
<feature type="region of interest" description="Disordered" evidence="1">
    <location>
        <begin position="1126"/>
        <end position="1176"/>
    </location>
</feature>
<reference evidence="4 5" key="1">
    <citation type="journal article" date="2020" name="G3 (Bethesda)">
        <title>Improved Reference Genome for Cyclotella cryptica CCMP332, a Model for Cell Wall Morphogenesis, Salinity Adaptation, and Lipid Production in Diatoms (Bacillariophyta).</title>
        <authorList>
            <person name="Roberts W.R."/>
            <person name="Downey K.M."/>
            <person name="Ruck E.C."/>
            <person name="Traller J.C."/>
            <person name="Alverson A.J."/>
        </authorList>
    </citation>
    <scope>NUCLEOTIDE SEQUENCE [LARGE SCALE GENOMIC DNA]</scope>
    <source>
        <strain evidence="4 5">CCMP332</strain>
    </source>
</reference>
<organism evidence="4 5">
    <name type="scientific">Cyclotella cryptica</name>
    <dbReference type="NCBI Taxonomy" id="29204"/>
    <lineage>
        <taxon>Eukaryota</taxon>
        <taxon>Sar</taxon>
        <taxon>Stramenopiles</taxon>
        <taxon>Ochrophyta</taxon>
        <taxon>Bacillariophyta</taxon>
        <taxon>Coscinodiscophyceae</taxon>
        <taxon>Thalassiosirophycidae</taxon>
        <taxon>Stephanodiscales</taxon>
        <taxon>Stephanodiscaceae</taxon>
        <taxon>Cyclotella</taxon>
    </lineage>
</organism>
<evidence type="ECO:0000256" key="1">
    <source>
        <dbReference type="SAM" id="MobiDB-lite"/>
    </source>
</evidence>
<dbReference type="Proteomes" id="UP001516023">
    <property type="component" value="Unassembled WGS sequence"/>
</dbReference>
<feature type="region of interest" description="Disordered" evidence="1">
    <location>
        <begin position="900"/>
        <end position="920"/>
    </location>
</feature>
<evidence type="ECO:0000259" key="2">
    <source>
        <dbReference type="PROSITE" id="PS50211"/>
    </source>
</evidence>
<dbReference type="InterPro" id="IPR001194">
    <property type="entry name" value="cDENN_dom"/>
</dbReference>
<gene>
    <name evidence="4" type="ORF">HJC23_005622</name>
</gene>
<dbReference type="InterPro" id="IPR037516">
    <property type="entry name" value="Tripartite_DENN"/>
</dbReference>
<keyword evidence="5" id="KW-1185">Reference proteome</keyword>
<feature type="domain" description="UDENN" evidence="2">
    <location>
        <begin position="110"/>
        <end position="664"/>
    </location>
</feature>
<feature type="compositionally biased region" description="Polar residues" evidence="1">
    <location>
        <begin position="993"/>
        <end position="1008"/>
    </location>
</feature>
<sequence>MMQSDDAPPAPPIPLVAQPPPATPAKLLPYSLFDVVLDLSHPGSSRPNATEVIYTPTDVGAGIVDTLPLDQLVFEFGPETTSSSGGSQPPSQGGAKIARFAFPEYEDRCNAQEVANRHAVMQRTYGGGVNTSPGLNRHDLYLEEAFSLPSDNNGGNAARSTPLLPSYHVFSHRLANGAIVHGHVRRYLSPREDNGRSDVGRRSIRAIVILTRNPGGGGRLYMAMLKTLEVLRYKVATDNERRWFLHSMFREHVNLCRDVGSAIMTGSGAAGAAAHASPLSKPRIITLPLLETGRGHGLFGNVDTIKFACPPSFLHEREPTHYTDDSIMGLSRNDMMPMLRCLGVVRTMRLLSALVSERRVILTSGNVSKLSAVGYGAMSMLGQGMLPPPSVFVPVLPPGLSSLLSTPSAYVIGVLRGSTPHFVDLRSLVPSLGEVVIFDLDSLGNEPYFANTQNPAVFVPDLTRRSFEDVGDSSLNGMSLPDMLYQDLSEVIKSDKRQMFWQGAVQEKLGMAAEKGKTAAKAAMKKGLKYLKDKKRAMDGKEVKDEVEEEDESADLTDNANALTKLVGKGNYFYEQGFPNESAEVEARIAFATFFVSLFGDMRAYLTQSSPGVPPVADRDKFIKYRQANGDLPGSPMYNLVGNFLRSNLYDQFVNARLRELQLRRAVPEDAPLFPLTANYHRSNKIDFVANNIRQSVRQVAMNPTLPGKYLTSWNEGIRRRVLDLTSTQTFNGDPMRAISLLIEDCHESSTILIDAVMILWTRIQEGKGMQWKKALLALQVFRDLLLNGPISMIAEAIDGFASIRIMRSYSEALRGQNSLLVRSAAAEVYNLVADLPVLFARRRECLNKQRLLKDPKPSPLRKETRMIKGIAQFRNVHIALRPAGATVAPAPPSVTVNDLLGQDSFSSSSSGRSQPGSYSSDLLSLGFEAIPKGNGNQPNPFDMVAMTQNVPLVSAVIQPASANQHISQQIVNQPTAPATNNASPPNDCASPPHSNNEVMPRSSPTSFMQQKQQEMTEQQTAHVPFPSQRTIQQETHHPPFQGSAALHAPPIQQQQTGMMPNQGVINQPPFQAMQRSVAQQQMYSPHQSQPTMASFIQPQIQHQPQQWCHASPQPMPPCQPQGYQVGIPPSGGFQNAMQPPQFSHGLQKQPEQQKTPPLPQQQSRQNFSMFDPMAK</sequence>
<dbReference type="Gene3D" id="3.40.50.11500">
    <property type="match status" value="1"/>
</dbReference>
<evidence type="ECO:0000313" key="4">
    <source>
        <dbReference type="EMBL" id="KAL3793120.1"/>
    </source>
</evidence>
<comment type="caution">
    <text evidence="4">The sequence shown here is derived from an EMBL/GenBank/DDBJ whole genome shotgun (WGS) entry which is preliminary data.</text>
</comment>
<dbReference type="PROSITE" id="PS50942">
    <property type="entry name" value="ENTH"/>
    <property type="match status" value="1"/>
</dbReference>
<evidence type="ECO:0000259" key="3">
    <source>
        <dbReference type="PROSITE" id="PS50942"/>
    </source>
</evidence>
<dbReference type="InterPro" id="IPR040032">
    <property type="entry name" value="DENND1A/B/C"/>
</dbReference>
<dbReference type="SMART" id="SM00799">
    <property type="entry name" value="DENN"/>
    <property type="match status" value="1"/>
</dbReference>
<dbReference type="InterPro" id="IPR043153">
    <property type="entry name" value="DENN_C"/>
</dbReference>
<evidence type="ECO:0000313" key="5">
    <source>
        <dbReference type="Proteomes" id="UP001516023"/>
    </source>
</evidence>
<protein>
    <recommendedName>
        <fullName evidence="6">UDENN domain-containing protein</fullName>
    </recommendedName>
</protein>
<feature type="compositionally biased region" description="Low complexity" evidence="1">
    <location>
        <begin position="1009"/>
        <end position="1021"/>
    </location>
</feature>
<proteinExistence type="predicted"/>
<feature type="compositionally biased region" description="Low complexity" evidence="1">
    <location>
        <begin position="905"/>
        <end position="920"/>
    </location>
</feature>
<dbReference type="PANTHER" id="PTHR13196:SF14">
    <property type="entry name" value="UDENN DOMAIN-CONTAINING PROTEIN"/>
    <property type="match status" value="1"/>
</dbReference>
<dbReference type="PANTHER" id="PTHR13196">
    <property type="entry name" value="DENN DOMAIN-CONTAINING"/>
    <property type="match status" value="1"/>
</dbReference>